<accession>A0A246JLG9</accession>
<dbReference type="EMBL" id="NIOF01000001">
    <property type="protein sequence ID" value="OWQ93494.1"/>
    <property type="molecule type" value="Genomic_DNA"/>
</dbReference>
<dbReference type="Pfam" id="PF08668">
    <property type="entry name" value="HDOD"/>
    <property type="match status" value="1"/>
</dbReference>
<dbReference type="OrthoDB" id="9770715at2"/>
<organism evidence="2 3">
    <name type="scientific">Roseateles aquatilis</name>
    <dbReference type="NCBI Taxonomy" id="431061"/>
    <lineage>
        <taxon>Bacteria</taxon>
        <taxon>Pseudomonadati</taxon>
        <taxon>Pseudomonadota</taxon>
        <taxon>Betaproteobacteria</taxon>
        <taxon>Burkholderiales</taxon>
        <taxon>Sphaerotilaceae</taxon>
        <taxon>Roseateles</taxon>
    </lineage>
</organism>
<dbReference type="PROSITE" id="PS51833">
    <property type="entry name" value="HDOD"/>
    <property type="match status" value="1"/>
</dbReference>
<sequence length="284" mass="30608">MTIASMPVSSSPAERFFGGHAALPVMPEVGRKLLRSLDDDGVSLGQIAELIGKDSTLAAKVLRLANSARYSPSHTVATLQDAAMALGLETLRNLAMAASISGSFPVVQGLDRQRFWRHSVRTAGYARLLAKLLQGDVDTAYLAGLMLRTGQLMMAMSEPQQVADVESHATEPGSRFSLETHRFGCTHADVTAALAAHWHFPADMVEAFKDTNVPLEVRPFSMLAAILHLAEVIADAADAQLDPIDALQVAVPELVEHLHLDLDFLRLRLDGAGDPGQDVELMLK</sequence>
<protein>
    <recommendedName>
        <fullName evidence="1">HDOD domain-containing protein</fullName>
    </recommendedName>
</protein>
<reference evidence="2 3" key="1">
    <citation type="journal article" date="2008" name="Int. J. Syst. Evol. Microbiol.">
        <title>Description of Roseateles aquatilis sp. nov. and Roseateles terrae sp. nov., in the class Betaproteobacteria, and emended description of the genus Roseateles.</title>
        <authorList>
            <person name="Gomila M."/>
            <person name="Bowien B."/>
            <person name="Falsen E."/>
            <person name="Moore E.R."/>
            <person name="Lalucat J."/>
        </authorList>
    </citation>
    <scope>NUCLEOTIDE SEQUENCE [LARGE SCALE GENOMIC DNA]</scope>
    <source>
        <strain evidence="2 3">CCUG 48205</strain>
    </source>
</reference>
<name>A0A246JLG9_9BURK</name>
<keyword evidence="3" id="KW-1185">Reference proteome</keyword>
<dbReference type="InterPro" id="IPR052340">
    <property type="entry name" value="RNase_Y/CdgJ"/>
</dbReference>
<dbReference type="Gene3D" id="1.10.3210.10">
    <property type="entry name" value="Hypothetical protein af1432"/>
    <property type="match status" value="1"/>
</dbReference>
<dbReference type="Proteomes" id="UP000197468">
    <property type="component" value="Unassembled WGS sequence"/>
</dbReference>
<feature type="domain" description="HDOD" evidence="1">
    <location>
        <begin position="23"/>
        <end position="214"/>
    </location>
</feature>
<proteinExistence type="predicted"/>
<gene>
    <name evidence="2" type="ORF">CDN99_03220</name>
</gene>
<dbReference type="SUPFAM" id="SSF109604">
    <property type="entry name" value="HD-domain/PDEase-like"/>
    <property type="match status" value="1"/>
</dbReference>
<evidence type="ECO:0000313" key="3">
    <source>
        <dbReference type="Proteomes" id="UP000197468"/>
    </source>
</evidence>
<dbReference type="PANTHER" id="PTHR33525:SF6">
    <property type="entry name" value="HDOD DOMAIN-CONTAINING PROTEIN"/>
    <property type="match status" value="1"/>
</dbReference>
<comment type="caution">
    <text evidence="2">The sequence shown here is derived from an EMBL/GenBank/DDBJ whole genome shotgun (WGS) entry which is preliminary data.</text>
</comment>
<dbReference type="PANTHER" id="PTHR33525">
    <property type="match status" value="1"/>
</dbReference>
<dbReference type="AlphaFoldDB" id="A0A246JLG9"/>
<dbReference type="InterPro" id="IPR013976">
    <property type="entry name" value="HDOD"/>
</dbReference>
<dbReference type="RefSeq" id="WP_088382640.1">
    <property type="nucleotide sequence ID" value="NZ_NIOF01000001.1"/>
</dbReference>
<evidence type="ECO:0000313" key="2">
    <source>
        <dbReference type="EMBL" id="OWQ93494.1"/>
    </source>
</evidence>
<evidence type="ECO:0000259" key="1">
    <source>
        <dbReference type="PROSITE" id="PS51833"/>
    </source>
</evidence>